<dbReference type="GO" id="GO:0003677">
    <property type="term" value="F:DNA binding"/>
    <property type="evidence" value="ECO:0007669"/>
    <property type="project" value="InterPro"/>
</dbReference>
<dbReference type="InterPro" id="IPR043917">
    <property type="entry name" value="DUF5753"/>
</dbReference>
<dbReference type="CDD" id="cd00093">
    <property type="entry name" value="HTH_XRE"/>
    <property type="match status" value="1"/>
</dbReference>
<dbReference type="InterPro" id="IPR001387">
    <property type="entry name" value="Cro/C1-type_HTH"/>
</dbReference>
<sequence>MKTPQVTELLTSHDGLATRLRTARGEMPAKQLAETLDWHQSKVSRIEGGKQLPTGDELALWAAATGASDLQLEQWRAMLAEAQQLRTNFDRRFRDGQQPVQTAYNQLIESCTTFRFAEMVWIPRFLQTPDYTRAVLQLLHAKYGSVDDVAEAVATRQASVRYLYEPGRQFEFILHEGILRSGWPTPEIMQGQLTLLQAAIGLPNVRLGIYPLGQRVGQPMTGSFELYGDTCYVDIVIDDEKRTLAEEVAKFNKEMDSLWESAVEGDSARAIISDAMQQHRSA</sequence>
<dbReference type="Gene3D" id="1.10.260.40">
    <property type="entry name" value="lambda repressor-like DNA-binding domains"/>
    <property type="match status" value="1"/>
</dbReference>
<dbReference type="AlphaFoldDB" id="A0A8J3C4K3"/>
<evidence type="ECO:0000313" key="3">
    <source>
        <dbReference type="Proteomes" id="UP000656042"/>
    </source>
</evidence>
<proteinExistence type="predicted"/>
<name>A0A8J3C4K3_9ACTN</name>
<dbReference type="PROSITE" id="PS50943">
    <property type="entry name" value="HTH_CROC1"/>
    <property type="match status" value="1"/>
</dbReference>
<accession>A0A8J3C4K3</accession>
<comment type="caution">
    <text evidence="2">The sequence shown here is derived from an EMBL/GenBank/DDBJ whole genome shotgun (WGS) entry which is preliminary data.</text>
</comment>
<protein>
    <submittedName>
        <fullName evidence="2">Transcriptional regulator</fullName>
    </submittedName>
</protein>
<keyword evidence="3" id="KW-1185">Reference proteome</keyword>
<organism evidence="2 3">
    <name type="scientific">Mangrovihabitans endophyticus</name>
    <dbReference type="NCBI Taxonomy" id="1751298"/>
    <lineage>
        <taxon>Bacteria</taxon>
        <taxon>Bacillati</taxon>
        <taxon>Actinomycetota</taxon>
        <taxon>Actinomycetes</taxon>
        <taxon>Micromonosporales</taxon>
        <taxon>Micromonosporaceae</taxon>
        <taxon>Mangrovihabitans</taxon>
    </lineage>
</organism>
<reference evidence="2" key="2">
    <citation type="submission" date="2020-09" db="EMBL/GenBank/DDBJ databases">
        <authorList>
            <person name="Sun Q."/>
            <person name="Zhou Y."/>
        </authorList>
    </citation>
    <scope>NUCLEOTIDE SEQUENCE</scope>
    <source>
        <strain evidence="2">CGMCC 4.7299</strain>
    </source>
</reference>
<dbReference type="Pfam" id="PF13560">
    <property type="entry name" value="HTH_31"/>
    <property type="match status" value="1"/>
</dbReference>
<evidence type="ECO:0000313" key="2">
    <source>
        <dbReference type="EMBL" id="GGL17857.1"/>
    </source>
</evidence>
<dbReference type="SMART" id="SM00530">
    <property type="entry name" value="HTH_XRE"/>
    <property type="match status" value="1"/>
</dbReference>
<reference evidence="2" key="1">
    <citation type="journal article" date="2014" name="Int. J. Syst. Evol. Microbiol.">
        <title>Complete genome sequence of Corynebacterium casei LMG S-19264T (=DSM 44701T), isolated from a smear-ripened cheese.</title>
        <authorList>
            <consortium name="US DOE Joint Genome Institute (JGI-PGF)"/>
            <person name="Walter F."/>
            <person name="Albersmeier A."/>
            <person name="Kalinowski J."/>
            <person name="Ruckert C."/>
        </authorList>
    </citation>
    <scope>NUCLEOTIDE SEQUENCE</scope>
    <source>
        <strain evidence="2">CGMCC 4.7299</strain>
    </source>
</reference>
<evidence type="ECO:0000259" key="1">
    <source>
        <dbReference type="PROSITE" id="PS50943"/>
    </source>
</evidence>
<dbReference type="InterPro" id="IPR010982">
    <property type="entry name" value="Lambda_DNA-bd_dom_sf"/>
</dbReference>
<dbReference type="SUPFAM" id="SSF47413">
    <property type="entry name" value="lambda repressor-like DNA-binding domains"/>
    <property type="match status" value="1"/>
</dbReference>
<dbReference type="EMBL" id="BMMX01000058">
    <property type="protein sequence ID" value="GGL17857.1"/>
    <property type="molecule type" value="Genomic_DNA"/>
</dbReference>
<feature type="domain" description="HTH cro/C1-type" evidence="1">
    <location>
        <begin position="30"/>
        <end position="72"/>
    </location>
</feature>
<dbReference type="Proteomes" id="UP000656042">
    <property type="component" value="Unassembled WGS sequence"/>
</dbReference>
<gene>
    <name evidence="2" type="ORF">GCM10012284_60620</name>
</gene>
<dbReference type="Pfam" id="PF19054">
    <property type="entry name" value="DUF5753"/>
    <property type="match status" value="1"/>
</dbReference>